<reference evidence="4" key="1">
    <citation type="journal article" date="2014" name="BMC Genomics">
        <title>Genome sequencing of two Neorhizobium galegae strains reveals a noeT gene responsible for the unusual acetylation of the nodulation factors.</title>
        <authorList>
            <person name="Osterman J."/>
            <person name="Marsh J."/>
            <person name="Laine P.K."/>
            <person name="Zeng Z."/>
            <person name="Alatalo E."/>
            <person name="Sullivan J.T."/>
            <person name="Young J.P."/>
            <person name="Thomas-Oates J."/>
            <person name="Paulin L."/>
            <person name="Lindstrom K."/>
        </authorList>
    </citation>
    <scope>NUCLEOTIDE SEQUENCE [LARGE SCALE GENOMIC DNA]</scope>
    <source>
        <strain evidence="4">HAMBI 540</strain>
    </source>
</reference>
<keyword evidence="4" id="KW-1185">Reference proteome</keyword>
<dbReference type="Proteomes" id="UP000028181">
    <property type="component" value="Chromosome I"/>
</dbReference>
<feature type="chain" id="PRO_5001656064" evidence="2">
    <location>
        <begin position="21"/>
        <end position="72"/>
    </location>
</feature>
<sequence length="72" mass="7831">MKRLFLVVALPLFASGCASTLPEVVASTDYADNPSAVRPVRYQSSIGSYTHRMPVDPKPWRGLNDAQAPKKG</sequence>
<dbReference type="OrthoDB" id="8084577at2"/>
<organism evidence="3 4">
    <name type="scientific">Neorhizobium galegae bv. orientalis str. HAMBI 540</name>
    <dbReference type="NCBI Taxonomy" id="1028800"/>
    <lineage>
        <taxon>Bacteria</taxon>
        <taxon>Pseudomonadati</taxon>
        <taxon>Pseudomonadota</taxon>
        <taxon>Alphaproteobacteria</taxon>
        <taxon>Hyphomicrobiales</taxon>
        <taxon>Rhizobiaceae</taxon>
        <taxon>Rhizobium/Agrobacterium group</taxon>
        <taxon>Neorhizobium</taxon>
    </lineage>
</organism>
<keyword evidence="2" id="KW-0732">Signal</keyword>
<dbReference type="EMBL" id="HG938353">
    <property type="protein sequence ID" value="CDN48307.1"/>
    <property type="molecule type" value="Genomic_DNA"/>
</dbReference>
<dbReference type="RefSeq" id="WP_080724913.1">
    <property type="nucleotide sequence ID" value="NZ_HG938353.1"/>
</dbReference>
<evidence type="ECO:0000313" key="4">
    <source>
        <dbReference type="Proteomes" id="UP000028181"/>
    </source>
</evidence>
<protein>
    <submittedName>
        <fullName evidence="3">Uncharacterized protein</fullName>
    </submittedName>
</protein>
<name>A0A068SPT3_NEOGA</name>
<gene>
    <name evidence="3" type="ORF">RG540_CH21390</name>
</gene>
<dbReference type="PATRIC" id="fig|1028800.3.peg.2162"/>
<dbReference type="GeneID" id="31562673"/>
<dbReference type="KEGG" id="ngg:RG540_CH21390"/>
<dbReference type="PROSITE" id="PS51257">
    <property type="entry name" value="PROKAR_LIPOPROTEIN"/>
    <property type="match status" value="1"/>
</dbReference>
<evidence type="ECO:0000313" key="3">
    <source>
        <dbReference type="EMBL" id="CDN48307.1"/>
    </source>
</evidence>
<evidence type="ECO:0000256" key="1">
    <source>
        <dbReference type="SAM" id="MobiDB-lite"/>
    </source>
</evidence>
<dbReference type="eggNOG" id="ENOG5032MSA">
    <property type="taxonomic scope" value="Bacteria"/>
</dbReference>
<proteinExistence type="predicted"/>
<accession>A0A068SPT3</accession>
<dbReference type="AlphaFoldDB" id="A0A068SPT3"/>
<feature type="region of interest" description="Disordered" evidence="1">
    <location>
        <begin position="48"/>
        <end position="72"/>
    </location>
</feature>
<dbReference type="HOGENOM" id="CLU_180838_0_0_5"/>
<evidence type="ECO:0000256" key="2">
    <source>
        <dbReference type="SAM" id="SignalP"/>
    </source>
</evidence>
<feature type="signal peptide" evidence="2">
    <location>
        <begin position="1"/>
        <end position="20"/>
    </location>
</feature>